<keyword evidence="2" id="KW-1185">Reference proteome</keyword>
<name>A0AAV7P5F1_PLEWA</name>
<proteinExistence type="predicted"/>
<accession>A0AAV7P5F1</accession>
<evidence type="ECO:0008006" key="3">
    <source>
        <dbReference type="Google" id="ProtNLM"/>
    </source>
</evidence>
<comment type="caution">
    <text evidence="1">The sequence shown here is derived from an EMBL/GenBank/DDBJ whole genome shotgun (WGS) entry which is preliminary data.</text>
</comment>
<protein>
    <recommendedName>
        <fullName evidence="3">Secreted protein</fullName>
    </recommendedName>
</protein>
<gene>
    <name evidence="1" type="ORF">NDU88_000868</name>
</gene>
<evidence type="ECO:0000313" key="2">
    <source>
        <dbReference type="Proteomes" id="UP001066276"/>
    </source>
</evidence>
<dbReference type="AlphaFoldDB" id="A0AAV7P5F1"/>
<evidence type="ECO:0000313" key="1">
    <source>
        <dbReference type="EMBL" id="KAJ1122379.1"/>
    </source>
</evidence>
<dbReference type="Proteomes" id="UP001066276">
    <property type="component" value="Chromosome 7"/>
</dbReference>
<reference evidence="1" key="1">
    <citation type="journal article" date="2022" name="bioRxiv">
        <title>Sequencing and chromosome-scale assembly of the giantPleurodeles waltlgenome.</title>
        <authorList>
            <person name="Brown T."/>
            <person name="Elewa A."/>
            <person name="Iarovenko S."/>
            <person name="Subramanian E."/>
            <person name="Araus A.J."/>
            <person name="Petzold A."/>
            <person name="Susuki M."/>
            <person name="Suzuki K.-i.T."/>
            <person name="Hayashi T."/>
            <person name="Toyoda A."/>
            <person name="Oliveira C."/>
            <person name="Osipova E."/>
            <person name="Leigh N.D."/>
            <person name="Simon A."/>
            <person name="Yun M.H."/>
        </authorList>
    </citation>
    <scope>NUCLEOTIDE SEQUENCE</scope>
    <source>
        <strain evidence="1">20211129_DDA</strain>
        <tissue evidence="1">Liver</tissue>
    </source>
</reference>
<dbReference type="EMBL" id="JANPWB010000011">
    <property type="protein sequence ID" value="KAJ1122379.1"/>
    <property type="molecule type" value="Genomic_DNA"/>
</dbReference>
<organism evidence="1 2">
    <name type="scientific">Pleurodeles waltl</name>
    <name type="common">Iberian ribbed newt</name>
    <dbReference type="NCBI Taxonomy" id="8319"/>
    <lineage>
        <taxon>Eukaryota</taxon>
        <taxon>Metazoa</taxon>
        <taxon>Chordata</taxon>
        <taxon>Craniata</taxon>
        <taxon>Vertebrata</taxon>
        <taxon>Euteleostomi</taxon>
        <taxon>Amphibia</taxon>
        <taxon>Batrachia</taxon>
        <taxon>Caudata</taxon>
        <taxon>Salamandroidea</taxon>
        <taxon>Salamandridae</taxon>
        <taxon>Pleurodelinae</taxon>
        <taxon>Pleurodeles</taxon>
    </lineage>
</organism>
<sequence length="73" mass="8572">MPEIIAVFGFVVAYSRPCYRVILCRCRYTGSLDGKRPCRQRLTETWNRRAETPPVFVSGVNLQCWKYREENSP</sequence>